<reference evidence="2 3" key="1">
    <citation type="journal article" date="2015" name="Stand. Genomic Sci.">
        <title>Genomic Encyclopedia of Bacterial and Archaeal Type Strains, Phase III: the genomes of soil and plant-associated and newly described type strains.</title>
        <authorList>
            <person name="Whitman W.B."/>
            <person name="Woyke T."/>
            <person name="Klenk H.P."/>
            <person name="Zhou Y."/>
            <person name="Lilburn T.G."/>
            <person name="Beck B.J."/>
            <person name="De Vos P."/>
            <person name="Vandamme P."/>
            <person name="Eisen J.A."/>
            <person name="Garrity G."/>
            <person name="Hugenholtz P."/>
            <person name="Kyrpides N.C."/>
        </authorList>
    </citation>
    <scope>NUCLEOTIDE SEQUENCE [LARGE SCALE GENOMIC DNA]</scope>
    <source>
        <strain evidence="2 3">CGMCC 1.10115</strain>
    </source>
</reference>
<evidence type="ECO:0000313" key="3">
    <source>
        <dbReference type="Proteomes" id="UP000318667"/>
    </source>
</evidence>
<evidence type="ECO:0000313" key="2">
    <source>
        <dbReference type="EMBL" id="TWH86643.1"/>
    </source>
</evidence>
<dbReference type="Proteomes" id="UP000318667">
    <property type="component" value="Unassembled WGS sequence"/>
</dbReference>
<sequence length="150" mass="17128">MLAVDEFIGGLTLGAFLLGPLLIKYKWVLILMAGIISYFVVRQALKKDEDFKKDFLNDIFNAVLIGIFTYKFSSVLFQTKNIINNPIGILYFSGGTKGLVLGLILALAFIAWRIRKSHYRVQSWLSGIIYGTVTFLLSFWLFRTLFILLF</sequence>
<protein>
    <submittedName>
        <fullName evidence="2">Uncharacterized protein</fullName>
    </submittedName>
</protein>
<keyword evidence="1" id="KW-0472">Membrane</keyword>
<feature type="transmembrane region" description="Helical" evidence="1">
    <location>
        <begin position="124"/>
        <end position="149"/>
    </location>
</feature>
<dbReference type="OrthoDB" id="1796359at2"/>
<feature type="transmembrane region" description="Helical" evidence="1">
    <location>
        <begin position="89"/>
        <end position="112"/>
    </location>
</feature>
<gene>
    <name evidence="2" type="ORF">IQ19_02666</name>
</gene>
<evidence type="ECO:0000256" key="1">
    <source>
        <dbReference type="SAM" id="Phobius"/>
    </source>
</evidence>
<comment type="caution">
    <text evidence="2">The sequence shown here is derived from an EMBL/GenBank/DDBJ whole genome shotgun (WGS) entry which is preliminary data.</text>
</comment>
<dbReference type="EMBL" id="VLKI01000006">
    <property type="protein sequence ID" value="TWH86643.1"/>
    <property type="molecule type" value="Genomic_DNA"/>
</dbReference>
<keyword evidence="3" id="KW-1185">Reference proteome</keyword>
<organism evidence="2 3">
    <name type="scientific">Cytobacillus oceanisediminis</name>
    <dbReference type="NCBI Taxonomy" id="665099"/>
    <lineage>
        <taxon>Bacteria</taxon>
        <taxon>Bacillati</taxon>
        <taxon>Bacillota</taxon>
        <taxon>Bacilli</taxon>
        <taxon>Bacillales</taxon>
        <taxon>Bacillaceae</taxon>
        <taxon>Cytobacillus</taxon>
    </lineage>
</organism>
<name>A0A562JUH7_9BACI</name>
<keyword evidence="1" id="KW-1133">Transmembrane helix</keyword>
<dbReference type="AlphaFoldDB" id="A0A562JUH7"/>
<keyword evidence="1" id="KW-0812">Transmembrane</keyword>
<feature type="transmembrane region" description="Helical" evidence="1">
    <location>
        <begin position="57"/>
        <end position="77"/>
    </location>
</feature>
<feature type="transmembrane region" description="Helical" evidence="1">
    <location>
        <begin position="27"/>
        <end position="45"/>
    </location>
</feature>
<accession>A0A562JUH7</accession>
<proteinExistence type="predicted"/>